<feature type="non-terminal residue" evidence="1">
    <location>
        <position position="1"/>
    </location>
</feature>
<reference evidence="1 2" key="1">
    <citation type="journal article" date="2013" name="BMC Genomics">
        <title>The miniature genome of a carnivorous plant Genlisea aurea contains a low number of genes and short non-coding sequences.</title>
        <authorList>
            <person name="Leushkin E.V."/>
            <person name="Sutormin R.A."/>
            <person name="Nabieva E.R."/>
            <person name="Penin A.A."/>
            <person name="Kondrashov A.S."/>
            <person name="Logacheva M.D."/>
        </authorList>
    </citation>
    <scope>NUCLEOTIDE SEQUENCE [LARGE SCALE GENOMIC DNA]</scope>
</reference>
<protein>
    <submittedName>
        <fullName evidence="1">Uncharacterized protein</fullName>
    </submittedName>
</protein>
<proteinExistence type="predicted"/>
<dbReference type="PANTHER" id="PTHR33972">
    <property type="entry name" value="EXPRESSED PROTEIN"/>
    <property type="match status" value="1"/>
</dbReference>
<dbReference type="Proteomes" id="UP000015453">
    <property type="component" value="Unassembled WGS sequence"/>
</dbReference>
<sequence length="135" mass="15279">RTKSRLLMPRYLSQPLSRLFLRRPPTAPLSVHRRFSSSKVRKAELIELEIDQASSSQISPEETIGLGIRKLEDAINSIVLRRAAPDWLPFLPGYSFLPPHAKAGRYTSLPLNFATEEEGISLTSPRGWPSFSFFI</sequence>
<dbReference type="EMBL" id="AUSU01010161">
    <property type="protein sequence ID" value="EPS57500.1"/>
    <property type="molecule type" value="Genomic_DNA"/>
</dbReference>
<dbReference type="OrthoDB" id="1095098at2759"/>
<accession>S8BSF2</accession>
<evidence type="ECO:0000313" key="2">
    <source>
        <dbReference type="Proteomes" id="UP000015453"/>
    </source>
</evidence>
<comment type="caution">
    <text evidence="1">The sequence shown here is derived from an EMBL/GenBank/DDBJ whole genome shotgun (WGS) entry which is preliminary data.</text>
</comment>
<evidence type="ECO:0000313" key="1">
    <source>
        <dbReference type="EMBL" id="EPS57500.1"/>
    </source>
</evidence>
<keyword evidence="2" id="KW-1185">Reference proteome</keyword>
<gene>
    <name evidence="1" type="ORF">M569_17318</name>
</gene>
<feature type="non-terminal residue" evidence="1">
    <location>
        <position position="135"/>
    </location>
</feature>
<organism evidence="1 2">
    <name type="scientific">Genlisea aurea</name>
    <dbReference type="NCBI Taxonomy" id="192259"/>
    <lineage>
        <taxon>Eukaryota</taxon>
        <taxon>Viridiplantae</taxon>
        <taxon>Streptophyta</taxon>
        <taxon>Embryophyta</taxon>
        <taxon>Tracheophyta</taxon>
        <taxon>Spermatophyta</taxon>
        <taxon>Magnoliopsida</taxon>
        <taxon>eudicotyledons</taxon>
        <taxon>Gunneridae</taxon>
        <taxon>Pentapetalae</taxon>
        <taxon>asterids</taxon>
        <taxon>lamiids</taxon>
        <taxon>Lamiales</taxon>
        <taxon>Lentibulariaceae</taxon>
        <taxon>Genlisea</taxon>
    </lineage>
</organism>
<name>S8BSF2_9LAMI</name>
<dbReference type="PANTHER" id="PTHR33972:SF26">
    <property type="match status" value="1"/>
</dbReference>
<dbReference type="AlphaFoldDB" id="S8BSF2"/>